<proteinExistence type="predicted"/>
<keyword evidence="2" id="KW-0548">Nucleotidyltransferase</keyword>
<protein>
    <submittedName>
        <fullName evidence="2">DNA-directed DNA polymerase</fullName>
    </submittedName>
</protein>
<evidence type="ECO:0000313" key="2">
    <source>
        <dbReference type="EMBL" id="GJT51640.1"/>
    </source>
</evidence>
<dbReference type="Gene3D" id="2.40.70.10">
    <property type="entry name" value="Acid Proteases"/>
    <property type="match status" value="1"/>
</dbReference>
<dbReference type="Pfam" id="PF13650">
    <property type="entry name" value="Asp_protease_2"/>
    <property type="match status" value="1"/>
</dbReference>
<feature type="region of interest" description="Disordered" evidence="1">
    <location>
        <begin position="50"/>
        <end position="76"/>
    </location>
</feature>
<name>A0ABQ5EL50_9ASTR</name>
<dbReference type="SUPFAM" id="SSF50630">
    <property type="entry name" value="Acid proteases"/>
    <property type="match status" value="1"/>
</dbReference>
<keyword evidence="3" id="KW-1185">Reference proteome</keyword>
<dbReference type="GO" id="GO:0003887">
    <property type="term" value="F:DNA-directed DNA polymerase activity"/>
    <property type="evidence" value="ECO:0007669"/>
    <property type="project" value="UniProtKB-KW"/>
</dbReference>
<evidence type="ECO:0000313" key="3">
    <source>
        <dbReference type="Proteomes" id="UP001151760"/>
    </source>
</evidence>
<dbReference type="InterPro" id="IPR021109">
    <property type="entry name" value="Peptidase_aspartic_dom_sf"/>
</dbReference>
<gene>
    <name evidence="2" type="ORF">Tco_0977797</name>
</gene>
<dbReference type="PANTHER" id="PTHR33067:SF35">
    <property type="entry name" value="ASPARTIC PEPTIDASE DDI1-TYPE DOMAIN-CONTAINING PROTEIN"/>
    <property type="match status" value="1"/>
</dbReference>
<organism evidence="2 3">
    <name type="scientific">Tanacetum coccineum</name>
    <dbReference type="NCBI Taxonomy" id="301880"/>
    <lineage>
        <taxon>Eukaryota</taxon>
        <taxon>Viridiplantae</taxon>
        <taxon>Streptophyta</taxon>
        <taxon>Embryophyta</taxon>
        <taxon>Tracheophyta</taxon>
        <taxon>Spermatophyta</taxon>
        <taxon>Magnoliopsida</taxon>
        <taxon>eudicotyledons</taxon>
        <taxon>Gunneridae</taxon>
        <taxon>Pentapetalae</taxon>
        <taxon>asterids</taxon>
        <taxon>campanulids</taxon>
        <taxon>Asterales</taxon>
        <taxon>Asteraceae</taxon>
        <taxon>Asteroideae</taxon>
        <taxon>Anthemideae</taxon>
        <taxon>Anthemidinae</taxon>
        <taxon>Tanacetum</taxon>
    </lineage>
</organism>
<reference evidence="2" key="2">
    <citation type="submission" date="2022-01" db="EMBL/GenBank/DDBJ databases">
        <authorList>
            <person name="Yamashiro T."/>
            <person name="Shiraishi A."/>
            <person name="Satake H."/>
            <person name="Nakayama K."/>
        </authorList>
    </citation>
    <scope>NUCLEOTIDE SEQUENCE</scope>
</reference>
<evidence type="ECO:0000256" key="1">
    <source>
        <dbReference type="SAM" id="MobiDB-lite"/>
    </source>
</evidence>
<reference evidence="2" key="1">
    <citation type="journal article" date="2022" name="Int. J. Mol. Sci.">
        <title>Draft Genome of Tanacetum Coccineum: Genomic Comparison of Closely Related Tanacetum-Family Plants.</title>
        <authorList>
            <person name="Yamashiro T."/>
            <person name="Shiraishi A."/>
            <person name="Nakayama K."/>
            <person name="Satake H."/>
        </authorList>
    </citation>
    <scope>NUCLEOTIDE SEQUENCE</scope>
</reference>
<dbReference type="CDD" id="cd00303">
    <property type="entry name" value="retropepsin_like"/>
    <property type="match status" value="1"/>
</dbReference>
<accession>A0ABQ5EL50</accession>
<dbReference type="Proteomes" id="UP001151760">
    <property type="component" value="Unassembled WGS sequence"/>
</dbReference>
<keyword evidence="2" id="KW-0808">Transferase</keyword>
<dbReference type="PANTHER" id="PTHR33067">
    <property type="entry name" value="RNA-DIRECTED DNA POLYMERASE-RELATED"/>
    <property type="match status" value="1"/>
</dbReference>
<dbReference type="EMBL" id="BQNB010016425">
    <property type="protein sequence ID" value="GJT51640.1"/>
    <property type="molecule type" value="Genomic_DNA"/>
</dbReference>
<comment type="caution">
    <text evidence="2">The sequence shown here is derived from an EMBL/GenBank/DDBJ whole genome shotgun (WGS) entry which is preliminary data.</text>
</comment>
<sequence>MGDNILKEKGENGPEWVVRSKFEDELTNFMLEKKSYTKGIGEMLDHHRVITRDPPFPTPSKPTPANHTEGATEKEGLEGAEPSIIHNEEPAPGPSIFYQPSKSSNLPFLSIVKKQKKDDEDERLLSIFKQIHINLPFLEAMIHMPKRAKVLKDLLSHKEKLEKASSSVNLSEECFAIIQRSLPQKEGDPGSFTLPCLIGPLAVKNALFDLGASINLMPHSLFRRIGISKLKPTRMSIQLADRSIKYPIGVSENLLVKVSKFIFLVEFVVLEIDEDELVPIILGRPFLATTRAVIDVHEGKLSLRVGSETITFNIRKSMKSKHSRDNYLYYTDHTMKLVQEQWVDTVDHDEK</sequence>
<keyword evidence="2" id="KW-0239">DNA-directed DNA polymerase</keyword>